<dbReference type="PANTHER" id="PTHR33018">
    <property type="entry name" value="OS10G0338966 PROTEIN-RELATED"/>
    <property type="match status" value="1"/>
</dbReference>
<organism evidence="1 2">
    <name type="scientific">Crotalaria pallida</name>
    <name type="common">Smooth rattlebox</name>
    <name type="synonym">Crotalaria striata</name>
    <dbReference type="NCBI Taxonomy" id="3830"/>
    <lineage>
        <taxon>Eukaryota</taxon>
        <taxon>Viridiplantae</taxon>
        <taxon>Streptophyta</taxon>
        <taxon>Embryophyta</taxon>
        <taxon>Tracheophyta</taxon>
        <taxon>Spermatophyta</taxon>
        <taxon>Magnoliopsida</taxon>
        <taxon>eudicotyledons</taxon>
        <taxon>Gunneridae</taxon>
        <taxon>Pentapetalae</taxon>
        <taxon>rosids</taxon>
        <taxon>fabids</taxon>
        <taxon>Fabales</taxon>
        <taxon>Fabaceae</taxon>
        <taxon>Papilionoideae</taxon>
        <taxon>50 kb inversion clade</taxon>
        <taxon>genistoids sensu lato</taxon>
        <taxon>core genistoids</taxon>
        <taxon>Crotalarieae</taxon>
        <taxon>Crotalaria</taxon>
    </lineage>
</organism>
<dbReference type="Proteomes" id="UP001372338">
    <property type="component" value="Unassembled WGS sequence"/>
</dbReference>
<dbReference type="EMBL" id="JAYWIO010000003">
    <property type="protein sequence ID" value="KAK7273834.1"/>
    <property type="molecule type" value="Genomic_DNA"/>
</dbReference>
<comment type="caution">
    <text evidence="1">The sequence shown here is derived from an EMBL/GenBank/DDBJ whole genome shotgun (WGS) entry which is preliminary data.</text>
</comment>
<keyword evidence="2" id="KW-1185">Reference proteome</keyword>
<accession>A0AAN9ID51</accession>
<evidence type="ECO:0000313" key="2">
    <source>
        <dbReference type="Proteomes" id="UP001372338"/>
    </source>
</evidence>
<reference evidence="1 2" key="1">
    <citation type="submission" date="2024-01" db="EMBL/GenBank/DDBJ databases">
        <title>The genomes of 5 underutilized Papilionoideae crops provide insights into root nodulation and disease resistanc.</title>
        <authorList>
            <person name="Yuan L."/>
        </authorList>
    </citation>
    <scope>NUCLEOTIDE SEQUENCE [LARGE SCALE GENOMIC DNA]</scope>
    <source>
        <strain evidence="1">ZHUSHIDOU_FW_LH</strain>
        <tissue evidence="1">Leaf</tissue>
    </source>
</reference>
<gene>
    <name evidence="1" type="ORF">RIF29_14898</name>
</gene>
<dbReference type="AlphaFoldDB" id="A0AAN9ID51"/>
<proteinExistence type="predicted"/>
<dbReference type="PANTHER" id="PTHR33018:SF31">
    <property type="entry name" value="TRANSPOSASE, PTTA_EN_SPM, PLANT"/>
    <property type="match status" value="1"/>
</dbReference>
<protein>
    <submittedName>
        <fullName evidence="1">Uncharacterized protein</fullName>
    </submittedName>
</protein>
<sequence length="150" mass="16935">MNDKALGPSSGVKFIKRHVLWKDARVNKEGVIDDENVQRVVTDCETLSQTNTEGEIEERNPDDILAKALNKPERPGRVIGAGFGVSQTKYFTAKKQKTNEGKGDVELRKMVQDLVQKVRELESERRKSDFGCTGLVPKIAVHMHRTTYPR</sequence>
<name>A0AAN9ID51_CROPI</name>
<evidence type="ECO:0000313" key="1">
    <source>
        <dbReference type="EMBL" id="KAK7273834.1"/>
    </source>
</evidence>